<dbReference type="EMBL" id="QUNO01000007">
    <property type="protein sequence ID" value="REH46138.1"/>
    <property type="molecule type" value="Genomic_DNA"/>
</dbReference>
<reference evidence="2 3" key="1">
    <citation type="submission" date="2018-08" db="EMBL/GenBank/DDBJ databases">
        <title>Genomic Encyclopedia of Archaeal and Bacterial Type Strains, Phase II (KMG-II): from individual species to whole genera.</title>
        <authorList>
            <person name="Goeker M."/>
        </authorList>
    </citation>
    <scope>NUCLEOTIDE SEQUENCE [LARGE SCALE GENOMIC DNA]</scope>
    <source>
        <strain evidence="2 3">DSM 45791</strain>
    </source>
</reference>
<comment type="caution">
    <text evidence="2">The sequence shown here is derived from an EMBL/GenBank/DDBJ whole genome shotgun (WGS) entry which is preliminary data.</text>
</comment>
<gene>
    <name evidence="2" type="ORF">BCF44_107271</name>
</gene>
<name>A0A3E0HIA1_9PSEU</name>
<dbReference type="AlphaFoldDB" id="A0A3E0HIA1"/>
<evidence type="ECO:0000313" key="3">
    <source>
        <dbReference type="Proteomes" id="UP000256269"/>
    </source>
</evidence>
<evidence type="ECO:0000256" key="1">
    <source>
        <dbReference type="SAM" id="MobiDB-lite"/>
    </source>
</evidence>
<dbReference type="Proteomes" id="UP000256269">
    <property type="component" value="Unassembled WGS sequence"/>
</dbReference>
<accession>A0A3E0HIA1</accession>
<organism evidence="2 3">
    <name type="scientific">Kutzneria buriramensis</name>
    <dbReference type="NCBI Taxonomy" id="1045776"/>
    <lineage>
        <taxon>Bacteria</taxon>
        <taxon>Bacillati</taxon>
        <taxon>Actinomycetota</taxon>
        <taxon>Actinomycetes</taxon>
        <taxon>Pseudonocardiales</taxon>
        <taxon>Pseudonocardiaceae</taxon>
        <taxon>Kutzneria</taxon>
    </lineage>
</organism>
<evidence type="ECO:0000313" key="2">
    <source>
        <dbReference type="EMBL" id="REH46138.1"/>
    </source>
</evidence>
<feature type="region of interest" description="Disordered" evidence="1">
    <location>
        <begin position="39"/>
        <end position="76"/>
    </location>
</feature>
<protein>
    <submittedName>
        <fullName evidence="2">Uncharacterized protein</fullName>
    </submittedName>
</protein>
<keyword evidence="3" id="KW-1185">Reference proteome</keyword>
<proteinExistence type="predicted"/>
<sequence>MAHGVGFRWRDGEAGPGLGRLGLIVRFGQFVDTALVPAATGHDGADQRLRAGDPVAGPRPVRRPPPTIQESAITAL</sequence>